<reference evidence="3 4" key="1">
    <citation type="submission" date="2017-11" db="EMBL/GenBank/DDBJ databases">
        <title>De novo assembly and phasing of dikaryotic genomes from two isolates of Puccinia coronata f. sp. avenae, the causal agent of oat crown rust.</title>
        <authorList>
            <person name="Miller M.E."/>
            <person name="Zhang Y."/>
            <person name="Omidvar V."/>
            <person name="Sperschneider J."/>
            <person name="Schwessinger B."/>
            <person name="Raley C."/>
            <person name="Palmer J.M."/>
            <person name="Garnica D."/>
            <person name="Upadhyaya N."/>
            <person name="Rathjen J."/>
            <person name="Taylor J.M."/>
            <person name="Park R.F."/>
            <person name="Dodds P.N."/>
            <person name="Hirsch C.D."/>
            <person name="Kianian S.F."/>
            <person name="Figueroa M."/>
        </authorList>
    </citation>
    <scope>NUCLEOTIDE SEQUENCE [LARGE SCALE GENOMIC DNA]</scope>
    <source>
        <strain evidence="2">12NC29</strain>
        <strain evidence="1">12SD80</strain>
    </source>
</reference>
<sequence length="133" mass="15105">MFRLFHIISQICIFISALRKLNVQLLKKHSDILKQERAARQARQSSVIIRRADSFAEIFFLSPSLFSTGLSSSFSVARSISFIQDCMRSNINTPCTRCGSNYLSFVSSRLRRLGSHSFTSTEAHLQDQAILPF</sequence>
<accession>A0A2N5W2P1</accession>
<protein>
    <submittedName>
        <fullName evidence="2">Uncharacterized protein</fullName>
    </submittedName>
</protein>
<gene>
    <name evidence="2" type="ORF">PCANC_04834</name>
    <name evidence="1" type="ORF">PCASD_04088</name>
</gene>
<proteinExistence type="predicted"/>
<dbReference type="OrthoDB" id="10341439at2759"/>
<dbReference type="EMBL" id="PGCJ01000020">
    <property type="protein sequence ID" value="PLW56514.1"/>
    <property type="molecule type" value="Genomic_DNA"/>
</dbReference>
<dbReference type="Proteomes" id="UP000235392">
    <property type="component" value="Unassembled WGS sequence"/>
</dbReference>
<dbReference type="EMBL" id="PGCI01000029">
    <property type="protein sequence ID" value="PLW47637.1"/>
    <property type="molecule type" value="Genomic_DNA"/>
</dbReference>
<evidence type="ECO:0000313" key="4">
    <source>
        <dbReference type="Proteomes" id="UP000235392"/>
    </source>
</evidence>
<evidence type="ECO:0000313" key="2">
    <source>
        <dbReference type="EMBL" id="PLW56514.1"/>
    </source>
</evidence>
<comment type="caution">
    <text evidence="2">The sequence shown here is derived from an EMBL/GenBank/DDBJ whole genome shotgun (WGS) entry which is preliminary data.</text>
</comment>
<dbReference type="Proteomes" id="UP000235388">
    <property type="component" value="Unassembled WGS sequence"/>
</dbReference>
<name>A0A2N5W2P1_9BASI</name>
<evidence type="ECO:0000313" key="3">
    <source>
        <dbReference type="Proteomes" id="UP000235388"/>
    </source>
</evidence>
<evidence type="ECO:0000313" key="1">
    <source>
        <dbReference type="EMBL" id="PLW47637.1"/>
    </source>
</evidence>
<keyword evidence="3" id="KW-1185">Reference proteome</keyword>
<organism evidence="2 3">
    <name type="scientific">Puccinia coronata f. sp. avenae</name>
    <dbReference type="NCBI Taxonomy" id="200324"/>
    <lineage>
        <taxon>Eukaryota</taxon>
        <taxon>Fungi</taxon>
        <taxon>Dikarya</taxon>
        <taxon>Basidiomycota</taxon>
        <taxon>Pucciniomycotina</taxon>
        <taxon>Pucciniomycetes</taxon>
        <taxon>Pucciniales</taxon>
        <taxon>Pucciniaceae</taxon>
        <taxon>Puccinia</taxon>
    </lineage>
</organism>
<dbReference type="AlphaFoldDB" id="A0A2N5W2P1"/>